<dbReference type="EMBL" id="CP094528">
    <property type="protein sequence ID" value="UOE45973.1"/>
    <property type="molecule type" value="Genomic_DNA"/>
</dbReference>
<evidence type="ECO:0000313" key="2">
    <source>
        <dbReference type="Proteomes" id="UP000832097"/>
    </source>
</evidence>
<keyword evidence="2" id="KW-1185">Reference proteome</keyword>
<gene>
    <name evidence="1" type="ORF">MTO99_09590</name>
</gene>
<evidence type="ECO:0008006" key="3">
    <source>
        <dbReference type="Google" id="ProtNLM"/>
    </source>
</evidence>
<organism evidence="1 2">
    <name type="scientific">Agromyces larvae</name>
    <dbReference type="NCBI Taxonomy" id="2929802"/>
    <lineage>
        <taxon>Bacteria</taxon>
        <taxon>Bacillati</taxon>
        <taxon>Actinomycetota</taxon>
        <taxon>Actinomycetes</taxon>
        <taxon>Micrococcales</taxon>
        <taxon>Microbacteriaceae</taxon>
        <taxon>Agromyces</taxon>
    </lineage>
</organism>
<evidence type="ECO:0000313" key="1">
    <source>
        <dbReference type="EMBL" id="UOE45973.1"/>
    </source>
</evidence>
<dbReference type="Proteomes" id="UP000832097">
    <property type="component" value="Chromosome"/>
</dbReference>
<dbReference type="RefSeq" id="WP_243558757.1">
    <property type="nucleotide sequence ID" value="NZ_CP094528.1"/>
</dbReference>
<accession>A0ABY4C7J7</accession>
<sequence>MADSFQKGERLVLGDTLYVTYVRSLGDGRSIVSTGQPTRVVSDFQLRRGEIEGVGQ</sequence>
<protein>
    <recommendedName>
        <fullName evidence="3">Peptidylprolyl isomerase</fullName>
    </recommendedName>
</protein>
<name>A0ABY4C7J7_9MICO</name>
<proteinExistence type="predicted"/>
<reference evidence="1 2" key="1">
    <citation type="submission" date="2022-03" db="EMBL/GenBank/DDBJ databases">
        <title>Mucilaginibacter sp. isolated from the gut of Protaetia brevitarsis seulensis larvae.</title>
        <authorList>
            <person name="Won M."/>
            <person name="Kim S.-J."/>
            <person name="Kwon S.-W."/>
        </authorList>
    </citation>
    <scope>NUCLEOTIDE SEQUENCE [LARGE SCALE GENOMIC DNA]</scope>
    <source>
        <strain evidence="1 2">CFWR-12</strain>
    </source>
</reference>